<evidence type="ECO:0000313" key="3">
    <source>
        <dbReference type="Proteomes" id="UP001172101"/>
    </source>
</evidence>
<dbReference type="EMBL" id="JAUIRO010000007">
    <property type="protein sequence ID" value="KAK0706151.1"/>
    <property type="molecule type" value="Genomic_DNA"/>
</dbReference>
<sequence length="522" mass="58390">MLRLWIPMRLRTAAPLLVCHKLARRAQRVWDLDYTSYSSFGAHLSPDPKRRGTTPPRYRLVEFDNGFFWDDSPDLYSSYKASTEDGRRSRRALCLVQQPGCSLLLFRTLVYEDVPDLSFIHGLTIRDPTARIEGTSTERKSASHTIGPARHVPAVIALEQVAELASAWMRRCGASHQKYSAGPSRLPRRWVIDVQGGVRLVDTAADEDVSATAPYMTPSHCWGNPKTASLLLRTTHGTLAQHREQIQWEQLPRLFRDVVNLVRALGCRYVWIDSLCIVQDDGEDGVEESANMSEIYNKADPNIAATSMRSVPAGLFQHRTHGQGFRRLRKSADRGGGGGGGGADYSAVPSLESIEAGEVDGRAVFARTSHDRSHEVLYGDLDFFRTPMEPLLGRATGCFCECMRITNAHGLSVRDINSTQTKKVLFSDVCEGPGDSRAPFDFWLRACQEFSFLFLSRETGRPFALAGIAKRIQMPTGDRYLAGLWARDLPRAMLWAPYKHVAKHEFQADRRLAIDDAGTFCN</sequence>
<evidence type="ECO:0000313" key="2">
    <source>
        <dbReference type="EMBL" id="KAK0706151.1"/>
    </source>
</evidence>
<dbReference type="InterPro" id="IPR010730">
    <property type="entry name" value="HET"/>
</dbReference>
<dbReference type="PANTHER" id="PTHR33112:SF13">
    <property type="entry name" value="HETEROKARYON INCOMPATIBILITY DOMAIN-CONTAINING PROTEIN"/>
    <property type="match status" value="1"/>
</dbReference>
<dbReference type="AlphaFoldDB" id="A0AA39ZYU2"/>
<dbReference type="Pfam" id="PF06985">
    <property type="entry name" value="HET"/>
    <property type="match status" value="1"/>
</dbReference>
<gene>
    <name evidence="2" type="ORF">B0T26DRAFT_755679</name>
</gene>
<proteinExistence type="predicted"/>
<organism evidence="2 3">
    <name type="scientific">Lasiosphaeria miniovina</name>
    <dbReference type="NCBI Taxonomy" id="1954250"/>
    <lineage>
        <taxon>Eukaryota</taxon>
        <taxon>Fungi</taxon>
        <taxon>Dikarya</taxon>
        <taxon>Ascomycota</taxon>
        <taxon>Pezizomycotina</taxon>
        <taxon>Sordariomycetes</taxon>
        <taxon>Sordariomycetidae</taxon>
        <taxon>Sordariales</taxon>
        <taxon>Lasiosphaeriaceae</taxon>
        <taxon>Lasiosphaeria</taxon>
    </lineage>
</organism>
<name>A0AA39ZYU2_9PEZI</name>
<accession>A0AA39ZYU2</accession>
<dbReference type="Proteomes" id="UP001172101">
    <property type="component" value="Unassembled WGS sequence"/>
</dbReference>
<dbReference type="RefSeq" id="XP_060291245.1">
    <property type="nucleotide sequence ID" value="XM_060445993.1"/>
</dbReference>
<protein>
    <submittedName>
        <fullName evidence="2">Heterokaryon incompatibility protein-domain-containing protein</fullName>
    </submittedName>
</protein>
<feature type="domain" description="Heterokaryon incompatibility" evidence="1">
    <location>
        <begin position="215"/>
        <end position="319"/>
    </location>
</feature>
<dbReference type="GeneID" id="85329263"/>
<reference evidence="2" key="1">
    <citation type="submission" date="2023-06" db="EMBL/GenBank/DDBJ databases">
        <title>Genome-scale phylogeny and comparative genomics of the fungal order Sordariales.</title>
        <authorList>
            <consortium name="Lawrence Berkeley National Laboratory"/>
            <person name="Hensen N."/>
            <person name="Bonometti L."/>
            <person name="Westerberg I."/>
            <person name="Brannstrom I.O."/>
            <person name="Guillou S."/>
            <person name="Cros-Aarteil S."/>
            <person name="Calhoun S."/>
            <person name="Haridas S."/>
            <person name="Kuo A."/>
            <person name="Mondo S."/>
            <person name="Pangilinan J."/>
            <person name="Riley R."/>
            <person name="LaButti K."/>
            <person name="Andreopoulos B."/>
            <person name="Lipzen A."/>
            <person name="Chen C."/>
            <person name="Yanf M."/>
            <person name="Daum C."/>
            <person name="Ng V."/>
            <person name="Clum A."/>
            <person name="Steindorff A."/>
            <person name="Ohm R."/>
            <person name="Martin F."/>
            <person name="Silar P."/>
            <person name="Natvig D."/>
            <person name="Lalanne C."/>
            <person name="Gautier V."/>
            <person name="Ament-velasquez S.L."/>
            <person name="Kruys A."/>
            <person name="Hutchinson M.I."/>
            <person name="Powell A.J."/>
            <person name="Barry K."/>
            <person name="Miller A.N."/>
            <person name="Grigoriev I.V."/>
            <person name="Debuchy R."/>
            <person name="Gladieux P."/>
            <person name="Thoren M.H."/>
            <person name="Johannesson H."/>
        </authorList>
    </citation>
    <scope>NUCLEOTIDE SEQUENCE</scope>
    <source>
        <strain evidence="2">SMH2392-1A</strain>
    </source>
</reference>
<keyword evidence="3" id="KW-1185">Reference proteome</keyword>
<comment type="caution">
    <text evidence="2">The sequence shown here is derived from an EMBL/GenBank/DDBJ whole genome shotgun (WGS) entry which is preliminary data.</text>
</comment>
<dbReference type="PANTHER" id="PTHR33112">
    <property type="entry name" value="DOMAIN PROTEIN, PUTATIVE-RELATED"/>
    <property type="match status" value="1"/>
</dbReference>
<evidence type="ECO:0000259" key="1">
    <source>
        <dbReference type="Pfam" id="PF06985"/>
    </source>
</evidence>